<feature type="non-terminal residue" evidence="2">
    <location>
        <position position="1"/>
    </location>
</feature>
<dbReference type="InterPro" id="IPR050958">
    <property type="entry name" value="Cell_Adh-Cytoskel_Orgn"/>
</dbReference>
<evidence type="ECO:0000313" key="2">
    <source>
        <dbReference type="EMBL" id="ETE59586.1"/>
    </source>
</evidence>
<reference evidence="2 3" key="1">
    <citation type="journal article" date="2013" name="Proc. Natl. Acad. Sci. U.S.A.">
        <title>The king cobra genome reveals dynamic gene evolution and adaptation in the snake venom system.</title>
        <authorList>
            <person name="Vonk F.J."/>
            <person name="Casewell N.R."/>
            <person name="Henkel C.V."/>
            <person name="Heimberg A.M."/>
            <person name="Jansen H.J."/>
            <person name="McCleary R.J."/>
            <person name="Kerkkamp H.M."/>
            <person name="Vos R.A."/>
            <person name="Guerreiro I."/>
            <person name="Calvete J.J."/>
            <person name="Wuster W."/>
            <person name="Woods A.E."/>
            <person name="Logan J.M."/>
            <person name="Harrison R.A."/>
            <person name="Castoe T.A."/>
            <person name="de Koning A.P."/>
            <person name="Pollock D.D."/>
            <person name="Yandell M."/>
            <person name="Calderon D."/>
            <person name="Renjifo C."/>
            <person name="Currier R.B."/>
            <person name="Salgado D."/>
            <person name="Pla D."/>
            <person name="Sanz L."/>
            <person name="Hyder A.S."/>
            <person name="Ribeiro J.M."/>
            <person name="Arntzen J.W."/>
            <person name="van den Thillart G.E."/>
            <person name="Boetzer M."/>
            <person name="Pirovano W."/>
            <person name="Dirks R.P."/>
            <person name="Spaink H.P."/>
            <person name="Duboule D."/>
            <person name="McGlinn E."/>
            <person name="Kini R.M."/>
            <person name="Richardson M.K."/>
        </authorList>
    </citation>
    <scope>NUCLEOTIDE SEQUENCE</scope>
    <source>
        <tissue evidence="2">Blood</tissue>
    </source>
</reference>
<dbReference type="Pfam" id="PF13927">
    <property type="entry name" value="Ig_3"/>
    <property type="match status" value="1"/>
</dbReference>
<dbReference type="GO" id="GO:0005886">
    <property type="term" value="C:plasma membrane"/>
    <property type="evidence" value="ECO:0007669"/>
    <property type="project" value="TreeGrafter"/>
</dbReference>
<name>V8NCD0_OPHHA</name>
<dbReference type="GO" id="GO:0043025">
    <property type="term" value="C:neuronal cell body"/>
    <property type="evidence" value="ECO:0007669"/>
    <property type="project" value="TreeGrafter"/>
</dbReference>
<dbReference type="Proteomes" id="UP000018936">
    <property type="component" value="Unassembled WGS sequence"/>
</dbReference>
<proteinExistence type="predicted"/>
<dbReference type="SUPFAM" id="SSF48726">
    <property type="entry name" value="Immunoglobulin"/>
    <property type="match status" value="2"/>
</dbReference>
<accession>V8NCD0</accession>
<dbReference type="PANTHER" id="PTHR45080">
    <property type="entry name" value="CONTACTIN 5"/>
    <property type="match status" value="1"/>
</dbReference>
<dbReference type="EMBL" id="AZIM01005451">
    <property type="protein sequence ID" value="ETE59586.1"/>
    <property type="molecule type" value="Genomic_DNA"/>
</dbReference>
<dbReference type="GO" id="GO:0007156">
    <property type="term" value="P:homophilic cell adhesion via plasma membrane adhesion molecules"/>
    <property type="evidence" value="ECO:0007669"/>
    <property type="project" value="TreeGrafter"/>
</dbReference>
<dbReference type="AlphaFoldDB" id="V8NCD0"/>
<evidence type="ECO:0000313" key="3">
    <source>
        <dbReference type="Proteomes" id="UP000018936"/>
    </source>
</evidence>
<dbReference type="GO" id="GO:0008046">
    <property type="term" value="F:axon guidance receptor activity"/>
    <property type="evidence" value="ECO:0007669"/>
    <property type="project" value="TreeGrafter"/>
</dbReference>
<dbReference type="InterPro" id="IPR007110">
    <property type="entry name" value="Ig-like_dom"/>
</dbReference>
<dbReference type="GO" id="GO:0050808">
    <property type="term" value="P:synapse organization"/>
    <property type="evidence" value="ECO:0007669"/>
    <property type="project" value="TreeGrafter"/>
</dbReference>
<organism evidence="2 3">
    <name type="scientific">Ophiophagus hannah</name>
    <name type="common">King cobra</name>
    <name type="synonym">Naja hannah</name>
    <dbReference type="NCBI Taxonomy" id="8665"/>
    <lineage>
        <taxon>Eukaryota</taxon>
        <taxon>Metazoa</taxon>
        <taxon>Chordata</taxon>
        <taxon>Craniata</taxon>
        <taxon>Vertebrata</taxon>
        <taxon>Euteleostomi</taxon>
        <taxon>Lepidosauria</taxon>
        <taxon>Squamata</taxon>
        <taxon>Bifurcata</taxon>
        <taxon>Unidentata</taxon>
        <taxon>Episquamata</taxon>
        <taxon>Toxicofera</taxon>
        <taxon>Serpentes</taxon>
        <taxon>Colubroidea</taxon>
        <taxon>Elapidae</taxon>
        <taxon>Elapinae</taxon>
        <taxon>Ophiophagus</taxon>
    </lineage>
</organism>
<dbReference type="InterPro" id="IPR013783">
    <property type="entry name" value="Ig-like_fold"/>
</dbReference>
<keyword evidence="3" id="KW-1185">Reference proteome</keyword>
<protein>
    <submittedName>
        <fullName evidence="2">Basement membrane-specific heparan sulfate proteoglycan core protein</fullName>
    </submittedName>
</protein>
<gene>
    <name evidence="2" type="primary">HSPG2</name>
    <name evidence="2" type="ORF">L345_14680</name>
</gene>
<dbReference type="OrthoDB" id="10055367at2759"/>
<feature type="non-terminal residue" evidence="2">
    <location>
        <position position="97"/>
    </location>
</feature>
<dbReference type="InterPro" id="IPR036179">
    <property type="entry name" value="Ig-like_dom_sf"/>
</dbReference>
<dbReference type="PROSITE" id="PS50835">
    <property type="entry name" value="IG_LIKE"/>
    <property type="match status" value="1"/>
</dbReference>
<dbReference type="Gene3D" id="2.60.40.10">
    <property type="entry name" value="Immunoglobulins"/>
    <property type="match status" value="2"/>
</dbReference>
<comment type="caution">
    <text evidence="2">The sequence shown here is derived from an EMBL/GenBank/DDBJ whole genome shotgun (WGS) entry which is preliminary data.</text>
</comment>
<dbReference type="GO" id="GO:0030424">
    <property type="term" value="C:axon"/>
    <property type="evidence" value="ECO:0007669"/>
    <property type="project" value="TreeGrafter"/>
</dbReference>
<evidence type="ECO:0000259" key="1">
    <source>
        <dbReference type="PROSITE" id="PS50835"/>
    </source>
</evidence>
<dbReference type="PANTHER" id="PTHR45080:SF30">
    <property type="entry name" value="HEPARAN SULFATE PROTEOGLYCAN 2"/>
    <property type="match status" value="1"/>
</dbReference>
<sequence length="97" mass="10339">GPGGVISRKAVIQGGILRFPAVESADESQYLCRVRNSVGQHMARAFLQVQSTSVPQVQVSPERTEVQEGSTVRLYCRAAGSPAATITWEKEGGSLPP</sequence>
<feature type="domain" description="Ig-like" evidence="1">
    <location>
        <begin position="55"/>
        <end position="97"/>
    </location>
</feature>